<keyword evidence="1" id="KW-0175">Coiled coil</keyword>
<feature type="coiled-coil region" evidence="1">
    <location>
        <begin position="13"/>
        <end position="40"/>
    </location>
</feature>
<dbReference type="Proteomes" id="UP000272942">
    <property type="component" value="Unassembled WGS sequence"/>
</dbReference>
<dbReference type="EMBL" id="UZAN01050125">
    <property type="protein sequence ID" value="VDP88000.1"/>
    <property type="molecule type" value="Genomic_DNA"/>
</dbReference>
<dbReference type="WBParaSite" id="ECPE_0001109101-mRNA-1">
    <property type="protein sequence ID" value="ECPE_0001109101-mRNA-1"/>
    <property type="gene ID" value="ECPE_0001109101"/>
</dbReference>
<name>A0A183AVS2_9TREM</name>
<sequence length="195" mass="22805">MVCMMTSDAHSCLIKYKEVIQEEQENCQTILNERQIQQLEDAIIRRLKSVKGKLVFSRKLHKLDDHVLIDENENWVLNLSTRVIAQDEKRILNKGLNFNVRNPTNKEYLVELEQTLKSSTIPEDEKQTIRQIVVPALMRKGKPNWRALRLVALHLHALRHIVGIFTFSLTIMRHRYSRNDIICFKRATACFDGLA</sequence>
<accession>A0A183AVS2</accession>
<organism evidence="4">
    <name type="scientific">Echinostoma caproni</name>
    <dbReference type="NCBI Taxonomy" id="27848"/>
    <lineage>
        <taxon>Eukaryota</taxon>
        <taxon>Metazoa</taxon>
        <taxon>Spiralia</taxon>
        <taxon>Lophotrochozoa</taxon>
        <taxon>Platyhelminthes</taxon>
        <taxon>Trematoda</taxon>
        <taxon>Digenea</taxon>
        <taxon>Plagiorchiida</taxon>
        <taxon>Echinostomata</taxon>
        <taxon>Echinostomatoidea</taxon>
        <taxon>Echinostomatidae</taxon>
        <taxon>Echinostoma</taxon>
    </lineage>
</organism>
<evidence type="ECO:0000313" key="4">
    <source>
        <dbReference type="WBParaSite" id="ECPE_0001109101-mRNA-1"/>
    </source>
</evidence>
<gene>
    <name evidence="2" type="ORF">ECPE_LOCUS11057</name>
</gene>
<reference evidence="2 3" key="2">
    <citation type="submission" date="2018-11" db="EMBL/GenBank/DDBJ databases">
        <authorList>
            <consortium name="Pathogen Informatics"/>
        </authorList>
    </citation>
    <scope>NUCLEOTIDE SEQUENCE [LARGE SCALE GENOMIC DNA]</scope>
    <source>
        <strain evidence="2 3">Egypt</strain>
    </source>
</reference>
<evidence type="ECO:0000256" key="1">
    <source>
        <dbReference type="SAM" id="Coils"/>
    </source>
</evidence>
<proteinExistence type="predicted"/>
<evidence type="ECO:0000313" key="3">
    <source>
        <dbReference type="Proteomes" id="UP000272942"/>
    </source>
</evidence>
<keyword evidence="3" id="KW-1185">Reference proteome</keyword>
<evidence type="ECO:0000313" key="2">
    <source>
        <dbReference type="EMBL" id="VDP88000.1"/>
    </source>
</evidence>
<dbReference type="AlphaFoldDB" id="A0A183AVS2"/>
<protein>
    <submittedName>
        <fullName evidence="4">Non-structural maintenance of chromosomes element 4</fullName>
    </submittedName>
</protein>
<reference evidence="4" key="1">
    <citation type="submission" date="2016-06" db="UniProtKB">
        <authorList>
            <consortium name="WormBaseParasite"/>
        </authorList>
    </citation>
    <scope>IDENTIFICATION</scope>
</reference>